<gene>
    <name evidence="1" type="ORF">BU24DRAFT_467702</name>
</gene>
<dbReference type="AlphaFoldDB" id="A0A6A5XBC0"/>
<reference evidence="1" key="1">
    <citation type="journal article" date="2020" name="Stud. Mycol.">
        <title>101 Dothideomycetes genomes: a test case for predicting lifestyles and emergence of pathogens.</title>
        <authorList>
            <person name="Haridas S."/>
            <person name="Albert R."/>
            <person name="Binder M."/>
            <person name="Bloem J."/>
            <person name="Labutti K."/>
            <person name="Salamov A."/>
            <person name="Andreopoulos B."/>
            <person name="Baker S."/>
            <person name="Barry K."/>
            <person name="Bills G."/>
            <person name="Bluhm B."/>
            <person name="Cannon C."/>
            <person name="Castanera R."/>
            <person name="Culley D."/>
            <person name="Daum C."/>
            <person name="Ezra D."/>
            <person name="Gonzalez J."/>
            <person name="Henrissat B."/>
            <person name="Kuo A."/>
            <person name="Liang C."/>
            <person name="Lipzen A."/>
            <person name="Lutzoni F."/>
            <person name="Magnuson J."/>
            <person name="Mondo S."/>
            <person name="Nolan M."/>
            <person name="Ohm R."/>
            <person name="Pangilinan J."/>
            <person name="Park H.-J."/>
            <person name="Ramirez L."/>
            <person name="Alfaro M."/>
            <person name="Sun H."/>
            <person name="Tritt A."/>
            <person name="Yoshinaga Y."/>
            <person name="Zwiers L.-H."/>
            <person name="Turgeon B."/>
            <person name="Goodwin S."/>
            <person name="Spatafora J."/>
            <person name="Crous P."/>
            <person name="Grigoriev I."/>
        </authorList>
    </citation>
    <scope>NUCLEOTIDE SEQUENCE</scope>
    <source>
        <strain evidence="1">CBS 175.79</strain>
    </source>
</reference>
<dbReference type="EMBL" id="ML978077">
    <property type="protein sequence ID" value="KAF2010231.1"/>
    <property type="molecule type" value="Genomic_DNA"/>
</dbReference>
<keyword evidence="2" id="KW-1185">Reference proteome</keyword>
<dbReference type="GeneID" id="54289857"/>
<name>A0A6A5XBC0_9PLEO</name>
<dbReference type="RefSeq" id="XP_033378570.1">
    <property type="nucleotide sequence ID" value="XM_033532460.1"/>
</dbReference>
<organism evidence="1 2">
    <name type="scientific">Aaosphaeria arxii CBS 175.79</name>
    <dbReference type="NCBI Taxonomy" id="1450172"/>
    <lineage>
        <taxon>Eukaryota</taxon>
        <taxon>Fungi</taxon>
        <taxon>Dikarya</taxon>
        <taxon>Ascomycota</taxon>
        <taxon>Pezizomycotina</taxon>
        <taxon>Dothideomycetes</taxon>
        <taxon>Pleosporomycetidae</taxon>
        <taxon>Pleosporales</taxon>
        <taxon>Pleosporales incertae sedis</taxon>
        <taxon>Aaosphaeria</taxon>
    </lineage>
</organism>
<dbReference type="OrthoDB" id="3800446at2759"/>
<evidence type="ECO:0000313" key="2">
    <source>
        <dbReference type="Proteomes" id="UP000799778"/>
    </source>
</evidence>
<proteinExistence type="predicted"/>
<dbReference type="Proteomes" id="UP000799778">
    <property type="component" value="Unassembled WGS sequence"/>
</dbReference>
<accession>A0A6A5XBC0</accession>
<evidence type="ECO:0000313" key="1">
    <source>
        <dbReference type="EMBL" id="KAF2010231.1"/>
    </source>
</evidence>
<protein>
    <recommendedName>
        <fullName evidence="3">F-box domain-containing protein</fullName>
    </recommendedName>
</protein>
<evidence type="ECO:0008006" key="3">
    <source>
        <dbReference type="Google" id="ProtNLM"/>
    </source>
</evidence>
<sequence>MAILIQLNEPITIAISNGRTSQLEVCISQYDIMSRIAKDFTSIELFSLARTSRTAWAHIKGTDMLWRALTLKTKCCGFGVDFRRKAANIFPRPGTWPLPIYFPCSSNSRVPIESQLCVDCGSMVCKECRIHSSYPFAKRYGDPYDSLEGGSYYGVQLFAPVEVNETDVLSHASKSVTPQPEETALDRFVECYHPSKRRLASLPNFYSYLPAMEKIQAVGVCHDQESLHRSLLEVARARQVAVCLQCFHDDGPGMLAARDVCQKGGTVEDIGRHTCECTLSKRYMTAWRCMRCFIANDISRDLQGDGESSKKFCRDRTTVLKCGCGGNGSPASEYHVLVCKWCGGSIRSREDWGDSSLLILGKDSSEVSRELGDRPDGDRCYSHWFGTNGGQTYENCEGSWFA</sequence>